<dbReference type="AlphaFoldDB" id="K1SYS8"/>
<accession>K1SYS8</accession>
<reference evidence="7" key="1">
    <citation type="journal article" date="2013" name="Environ. Microbiol.">
        <title>Microbiota from the distal guts of lean and obese adolescents exhibit partial functional redundancy besides clear differences in community structure.</title>
        <authorList>
            <person name="Ferrer M."/>
            <person name="Ruiz A."/>
            <person name="Lanza F."/>
            <person name="Haange S.B."/>
            <person name="Oberbach A."/>
            <person name="Till H."/>
            <person name="Bargiela R."/>
            <person name="Campoy C."/>
            <person name="Segura M.T."/>
            <person name="Richter M."/>
            <person name="von Bergen M."/>
            <person name="Seifert J."/>
            <person name="Suarez A."/>
        </authorList>
    </citation>
    <scope>NUCLEOTIDE SEQUENCE</scope>
</reference>
<dbReference type="InterPro" id="IPR020751">
    <property type="entry name" value="aa-tRNA-synth_I_codon-bd_sub2"/>
</dbReference>
<proteinExistence type="predicted"/>
<keyword evidence="1" id="KW-0436">Ligase</keyword>
<dbReference type="SUPFAM" id="SSF48163">
    <property type="entry name" value="An anticodon-binding domain of class I aminoacyl-tRNA synthetases"/>
    <property type="match status" value="1"/>
</dbReference>
<evidence type="ECO:0000256" key="5">
    <source>
        <dbReference type="ARBA" id="ARBA00023146"/>
    </source>
</evidence>
<dbReference type="GO" id="GO:0005524">
    <property type="term" value="F:ATP binding"/>
    <property type="evidence" value="ECO:0007669"/>
    <property type="project" value="UniProtKB-KW"/>
</dbReference>
<evidence type="ECO:0000256" key="4">
    <source>
        <dbReference type="ARBA" id="ARBA00022917"/>
    </source>
</evidence>
<evidence type="ECO:0000313" key="7">
    <source>
        <dbReference type="EMBL" id="EKC65797.1"/>
    </source>
</evidence>
<feature type="domain" description="Aminoacyl-tRNA synthetase class I anticodon-binding" evidence="6">
    <location>
        <begin position="9"/>
        <end position="133"/>
    </location>
</feature>
<protein>
    <submittedName>
        <fullName evidence="7">Glutamyl-tRNA synthetase</fullName>
    </submittedName>
</protein>
<keyword evidence="3" id="KW-0067">ATP-binding</keyword>
<comment type="caution">
    <text evidence="7">The sequence shown here is derived from an EMBL/GenBank/DDBJ whole genome shotgun (WGS) entry which is preliminary data.</text>
</comment>
<name>K1SYS8_9ZZZZ</name>
<evidence type="ECO:0000259" key="6">
    <source>
        <dbReference type="Pfam" id="PF19269"/>
    </source>
</evidence>
<dbReference type="GO" id="GO:0006412">
    <property type="term" value="P:translation"/>
    <property type="evidence" value="ECO:0007669"/>
    <property type="project" value="UniProtKB-KW"/>
</dbReference>
<dbReference type="InterPro" id="IPR008925">
    <property type="entry name" value="aa_tRNA-synth_I_cd-bd_sf"/>
</dbReference>
<organism evidence="7">
    <name type="scientific">human gut metagenome</name>
    <dbReference type="NCBI Taxonomy" id="408170"/>
    <lineage>
        <taxon>unclassified sequences</taxon>
        <taxon>metagenomes</taxon>
        <taxon>organismal metagenomes</taxon>
    </lineage>
</organism>
<keyword evidence="5 7" id="KW-0030">Aminoacyl-tRNA synthetase</keyword>
<dbReference type="GO" id="GO:0004812">
    <property type="term" value="F:aminoacyl-tRNA ligase activity"/>
    <property type="evidence" value="ECO:0007669"/>
    <property type="project" value="UniProtKB-KW"/>
</dbReference>
<keyword evidence="4" id="KW-0648">Protein biosynthesis</keyword>
<sequence length="138" mass="15297">MKNPTIDPAQIAPLLQQRCEVLTDIPEKVDFFDALPEYDIALYTNKKSKTDPAVSLEMLKTVRPLLAELPAWDDETLLAAMKDLAERLEVKNAKVMWPVRIAVSGRAVTPGGAVEICRILGRDETLRRIDAGIAKLEG</sequence>
<gene>
    <name evidence="7" type="ORF">OBE_06273</name>
</gene>
<keyword evidence="2" id="KW-0547">Nucleotide-binding</keyword>
<evidence type="ECO:0000256" key="1">
    <source>
        <dbReference type="ARBA" id="ARBA00022598"/>
    </source>
</evidence>
<dbReference type="GO" id="GO:0000049">
    <property type="term" value="F:tRNA binding"/>
    <property type="evidence" value="ECO:0007669"/>
    <property type="project" value="InterPro"/>
</dbReference>
<dbReference type="InterPro" id="IPR045462">
    <property type="entry name" value="aa-tRNA-synth_I_cd-bd"/>
</dbReference>
<dbReference type="EMBL" id="AJWZ01004309">
    <property type="protein sequence ID" value="EKC65797.1"/>
    <property type="molecule type" value="Genomic_DNA"/>
</dbReference>
<evidence type="ECO:0000256" key="2">
    <source>
        <dbReference type="ARBA" id="ARBA00022741"/>
    </source>
</evidence>
<evidence type="ECO:0000256" key="3">
    <source>
        <dbReference type="ARBA" id="ARBA00022840"/>
    </source>
</evidence>
<dbReference type="Gene3D" id="1.10.10.350">
    <property type="match status" value="1"/>
</dbReference>
<dbReference type="Pfam" id="PF19269">
    <property type="entry name" value="Anticodon_2"/>
    <property type="match status" value="1"/>
</dbReference>